<dbReference type="RefSeq" id="WP_211531726.1">
    <property type="nucleotide sequence ID" value="NZ_JWHL01000027.1"/>
</dbReference>
<dbReference type="GO" id="GO:0031293">
    <property type="term" value="P:membrane protein intracellular domain proteolysis"/>
    <property type="evidence" value="ECO:0007669"/>
    <property type="project" value="TreeGrafter"/>
</dbReference>
<feature type="transmembrane region" description="Helical" evidence="5">
    <location>
        <begin position="356"/>
        <end position="379"/>
    </location>
</feature>
<dbReference type="GO" id="GO:0016020">
    <property type="term" value="C:membrane"/>
    <property type="evidence" value="ECO:0007669"/>
    <property type="project" value="InterPro"/>
</dbReference>
<sequence>MDWIVYVILAIALYACIAFIIRRSGVFSENISFYGPIMAIKTDKVGFFDRFIPFGSILRVYGTVGVLMVVVISGLMTYLLLKTTELTLLTQPEPTDFQKPQNILLIPGINEFIPSSFAVWTALVLTIAIHEFGHGILCRVEGIAVRSTGLLLAVIPIGAFVEPDEDDLNKTHGMAKMRMFGAGITNNLTIGVICFITLVLLLGMVAPSPTPIINGVYQDYPAWEADLPYPSIITMVNGGSVETREEVSAILHETSPGDAITLTVDKDGLVSSHTLTLSPWPDELETGYESGFMGITYYDSEQVVDVFGNLASPQGMLYLLIAPLNIVPGAEFLRVIPYESVESTYLQVPFDGFWGVIHLLFWIGWINIMVGIFNALPMVPLDGGYILKEGLLRLLERRGLGRYVDGIVSTVSWAVLLMLMAPILLPYLFHL</sequence>
<feature type="transmembrane region" description="Helical" evidence="5">
    <location>
        <begin position="317"/>
        <end position="336"/>
    </location>
</feature>
<dbReference type="GO" id="GO:0012505">
    <property type="term" value="C:endomembrane system"/>
    <property type="evidence" value="ECO:0007669"/>
    <property type="project" value="UniProtKB-SubCell"/>
</dbReference>
<proteinExistence type="predicted"/>
<evidence type="ECO:0000259" key="6">
    <source>
        <dbReference type="Pfam" id="PF02163"/>
    </source>
</evidence>
<comment type="subcellular location">
    <subcellularLocation>
        <location evidence="1">Endomembrane system</location>
        <topology evidence="1">Multi-pass membrane protein</topology>
    </subcellularLocation>
</comment>
<feature type="transmembrane region" description="Helical" evidence="5">
    <location>
        <begin position="60"/>
        <end position="81"/>
    </location>
</feature>
<dbReference type="GO" id="GO:0004222">
    <property type="term" value="F:metalloendopeptidase activity"/>
    <property type="evidence" value="ECO:0007669"/>
    <property type="project" value="InterPro"/>
</dbReference>
<feature type="transmembrane region" description="Helical" evidence="5">
    <location>
        <begin position="400"/>
        <end position="429"/>
    </location>
</feature>
<evidence type="ECO:0000256" key="3">
    <source>
        <dbReference type="ARBA" id="ARBA00022989"/>
    </source>
</evidence>
<evidence type="ECO:0000313" key="7">
    <source>
        <dbReference type="EMBL" id="MBR1369967.1"/>
    </source>
</evidence>
<keyword evidence="8" id="KW-1185">Reference proteome</keyword>
<evidence type="ECO:0000256" key="2">
    <source>
        <dbReference type="ARBA" id="ARBA00022692"/>
    </source>
</evidence>
<keyword evidence="3 5" id="KW-1133">Transmembrane helix</keyword>
<comment type="caution">
    <text evidence="7">The sequence shown here is derived from an EMBL/GenBank/DDBJ whole genome shotgun (WGS) entry which is preliminary data.</text>
</comment>
<dbReference type="Proteomes" id="UP000730161">
    <property type="component" value="Unassembled WGS sequence"/>
</dbReference>
<dbReference type="PRINTS" id="PR01000">
    <property type="entry name" value="SREBPS2PTASE"/>
</dbReference>
<keyword evidence="2 5" id="KW-0812">Transmembrane</keyword>
<evidence type="ECO:0000256" key="1">
    <source>
        <dbReference type="ARBA" id="ARBA00004127"/>
    </source>
</evidence>
<evidence type="ECO:0000313" key="8">
    <source>
        <dbReference type="Proteomes" id="UP000730161"/>
    </source>
</evidence>
<dbReference type="AlphaFoldDB" id="A0A8J7WC41"/>
<dbReference type="CDD" id="cd05709">
    <property type="entry name" value="S2P-M50"/>
    <property type="match status" value="1"/>
</dbReference>
<organism evidence="7 8">
    <name type="scientific">Methanocalculus chunghsingensis</name>
    <dbReference type="NCBI Taxonomy" id="156457"/>
    <lineage>
        <taxon>Archaea</taxon>
        <taxon>Methanobacteriati</taxon>
        <taxon>Methanobacteriota</taxon>
        <taxon>Stenosarchaea group</taxon>
        <taxon>Methanomicrobia</taxon>
        <taxon>Methanomicrobiales</taxon>
        <taxon>Methanocalculaceae</taxon>
        <taxon>Methanocalculus</taxon>
    </lineage>
</organism>
<feature type="transmembrane region" description="Helical" evidence="5">
    <location>
        <begin position="143"/>
        <end position="161"/>
    </location>
</feature>
<dbReference type="Pfam" id="PF02163">
    <property type="entry name" value="Peptidase_M50"/>
    <property type="match status" value="1"/>
</dbReference>
<keyword evidence="4 5" id="KW-0472">Membrane</keyword>
<accession>A0A8J7WC41</accession>
<dbReference type="InterPro" id="IPR001193">
    <property type="entry name" value="MBTPS2"/>
</dbReference>
<dbReference type="SUPFAM" id="SSF50156">
    <property type="entry name" value="PDZ domain-like"/>
    <property type="match status" value="1"/>
</dbReference>
<dbReference type="Gene3D" id="2.30.42.10">
    <property type="match status" value="1"/>
</dbReference>
<dbReference type="InterPro" id="IPR008915">
    <property type="entry name" value="Peptidase_M50"/>
</dbReference>
<dbReference type="EMBL" id="JWHL01000027">
    <property type="protein sequence ID" value="MBR1369967.1"/>
    <property type="molecule type" value="Genomic_DNA"/>
</dbReference>
<feature type="transmembrane region" description="Helical" evidence="5">
    <location>
        <begin position="181"/>
        <end position="202"/>
    </location>
</feature>
<name>A0A8J7WC41_9EURY</name>
<evidence type="ECO:0000256" key="4">
    <source>
        <dbReference type="ARBA" id="ARBA00023136"/>
    </source>
</evidence>
<feature type="transmembrane region" description="Helical" evidence="5">
    <location>
        <begin position="112"/>
        <end position="131"/>
    </location>
</feature>
<protein>
    <submittedName>
        <fullName evidence="7">Peptidase M50</fullName>
    </submittedName>
</protein>
<feature type="transmembrane region" description="Helical" evidence="5">
    <location>
        <begin position="6"/>
        <end position="22"/>
    </location>
</feature>
<gene>
    <name evidence="7" type="ORF">RJ53_10955</name>
</gene>
<evidence type="ECO:0000256" key="5">
    <source>
        <dbReference type="SAM" id="Phobius"/>
    </source>
</evidence>
<dbReference type="PANTHER" id="PTHR13325:SF3">
    <property type="entry name" value="MEMBRANE-BOUND TRANSCRIPTION FACTOR SITE-2 PROTEASE"/>
    <property type="match status" value="1"/>
</dbReference>
<dbReference type="GO" id="GO:0005737">
    <property type="term" value="C:cytoplasm"/>
    <property type="evidence" value="ECO:0007669"/>
    <property type="project" value="TreeGrafter"/>
</dbReference>
<feature type="domain" description="Peptidase M50" evidence="6">
    <location>
        <begin position="121"/>
        <end position="419"/>
    </location>
</feature>
<dbReference type="InterPro" id="IPR036034">
    <property type="entry name" value="PDZ_sf"/>
</dbReference>
<dbReference type="PANTHER" id="PTHR13325">
    <property type="entry name" value="PROTEASE M50 MEMBRANE-BOUND TRANSCRIPTION FACTOR SITE 2 PROTEASE"/>
    <property type="match status" value="1"/>
</dbReference>
<dbReference type="OrthoDB" id="15212at2157"/>
<reference evidence="7" key="1">
    <citation type="submission" date="2014-12" db="EMBL/GenBank/DDBJ databases">
        <authorList>
            <person name="Huang H.-H."/>
            <person name="Chen S.-C."/>
            <person name="Lai M.-C."/>
        </authorList>
    </citation>
    <scope>NUCLEOTIDE SEQUENCE</scope>
    <source>
        <strain evidence="7">K1F9705b</strain>
    </source>
</reference>